<dbReference type="AlphaFoldDB" id="A0A915E5R6"/>
<sequence>MQYFLTYIISEEGQSCDLSVRNTVSRPAELYSQIKVIDPKYFLTSSPSAKNIVMEEWEDLASKQRIH</sequence>
<accession>A0A915E5R6</accession>
<keyword evidence="1" id="KW-1185">Reference proteome</keyword>
<organism evidence="1 2">
    <name type="scientific">Ditylenchus dipsaci</name>
    <dbReference type="NCBI Taxonomy" id="166011"/>
    <lineage>
        <taxon>Eukaryota</taxon>
        <taxon>Metazoa</taxon>
        <taxon>Ecdysozoa</taxon>
        <taxon>Nematoda</taxon>
        <taxon>Chromadorea</taxon>
        <taxon>Rhabditida</taxon>
        <taxon>Tylenchina</taxon>
        <taxon>Tylenchomorpha</taxon>
        <taxon>Sphaerularioidea</taxon>
        <taxon>Anguinidae</taxon>
        <taxon>Anguininae</taxon>
        <taxon>Ditylenchus</taxon>
    </lineage>
</organism>
<name>A0A915E5R6_9BILA</name>
<evidence type="ECO:0000313" key="2">
    <source>
        <dbReference type="WBParaSite" id="jg26069"/>
    </source>
</evidence>
<dbReference type="WBParaSite" id="jg26069">
    <property type="protein sequence ID" value="jg26069"/>
    <property type="gene ID" value="jg26069"/>
</dbReference>
<proteinExistence type="predicted"/>
<evidence type="ECO:0000313" key="1">
    <source>
        <dbReference type="Proteomes" id="UP000887574"/>
    </source>
</evidence>
<dbReference type="Proteomes" id="UP000887574">
    <property type="component" value="Unplaced"/>
</dbReference>
<reference evidence="2" key="1">
    <citation type="submission" date="2022-11" db="UniProtKB">
        <authorList>
            <consortium name="WormBaseParasite"/>
        </authorList>
    </citation>
    <scope>IDENTIFICATION</scope>
</reference>
<protein>
    <submittedName>
        <fullName evidence="2">Uncharacterized protein</fullName>
    </submittedName>
</protein>